<keyword evidence="7 11" id="KW-0368">Histidine biosynthesis</keyword>
<dbReference type="GO" id="GO:0009507">
    <property type="term" value="C:chloroplast"/>
    <property type="evidence" value="ECO:0007669"/>
    <property type="project" value="UniProtKB-SubCell"/>
</dbReference>
<dbReference type="AlphaFoldDB" id="A0A0K9NUJ8"/>
<protein>
    <recommendedName>
        <fullName evidence="10 12">1-(5-phosphoribosyl)-5-[(5-phosphoribosylamino)methylideneamino] imidazole-4-carboxamide isomerase HISN3, chloroplastic</fullName>
        <ecNumber evidence="4 12">5.3.1.16</ecNumber>
    </recommendedName>
    <alternativeName>
        <fullName evidence="12">5-proFAR isomerase</fullName>
    </alternativeName>
    <alternativeName>
        <fullName evidence="12">Phosphoribosylformimino-5-aminoimidazole carboxamide ribotide isomerase</fullName>
    </alternativeName>
</protein>
<evidence type="ECO:0000256" key="9">
    <source>
        <dbReference type="ARBA" id="ARBA00093256"/>
    </source>
</evidence>
<keyword evidence="5 11" id="KW-0028">Amino-acid biosynthesis</keyword>
<keyword evidence="8 12" id="KW-0413">Isomerase</keyword>
<comment type="catalytic activity">
    <reaction evidence="9">
        <text>1-(5-phospho-beta-D-ribosyl)-5-[(5-phospho-beta-D-ribosylamino)methylideneamino]imidazole-4-carboxamide = 5-[(5-phospho-1-deoxy-D-ribulos-1-ylimino)methylamino]-1-(5-phospho-beta-D-ribosyl)imidazole-4-carboxamide</text>
        <dbReference type="Rhea" id="RHEA:15469"/>
        <dbReference type="ChEBI" id="CHEBI:58435"/>
        <dbReference type="ChEBI" id="CHEBI:58525"/>
        <dbReference type="EC" id="5.3.1.16"/>
    </reaction>
    <physiologicalReaction direction="left-to-right" evidence="9">
        <dbReference type="Rhea" id="RHEA:15470"/>
    </physiologicalReaction>
</comment>
<dbReference type="UniPathway" id="UPA00031">
    <property type="reaction ID" value="UER00009"/>
</dbReference>
<dbReference type="OMA" id="IEWNKTH"/>
<dbReference type="GO" id="GO:0003949">
    <property type="term" value="F:1-(5-phosphoribosyl)-5-[(5-phosphoribosylamino)methylideneamino]imidazole-4-carboxamide isomerase activity"/>
    <property type="evidence" value="ECO:0000318"/>
    <property type="project" value="GO_Central"/>
</dbReference>
<comment type="caution">
    <text evidence="13">The sequence shown here is derived from an EMBL/GenBank/DDBJ whole genome shotgun (WGS) entry which is preliminary data.</text>
</comment>
<evidence type="ECO:0000256" key="12">
    <source>
        <dbReference type="RuleBase" id="RU364022"/>
    </source>
</evidence>
<dbReference type="InterPro" id="IPR006062">
    <property type="entry name" value="His_biosynth"/>
</dbReference>
<keyword evidence="12" id="KW-0934">Plastid</keyword>
<dbReference type="EMBL" id="LFYR01001623">
    <property type="protein sequence ID" value="KMZ60308.1"/>
    <property type="molecule type" value="Genomic_DNA"/>
</dbReference>
<dbReference type="Proteomes" id="UP000036987">
    <property type="component" value="Unassembled WGS sequence"/>
</dbReference>
<comment type="cofactor">
    <cofactor evidence="1">
        <name>Na(+)</name>
        <dbReference type="ChEBI" id="CHEBI:29101"/>
    </cofactor>
</comment>
<dbReference type="PANTHER" id="PTHR43090:SF2">
    <property type="entry name" value="1-(5-PHOSPHORIBOSYL)-5-[(5-PHOSPHORIBOSYLAMINO)METHYLIDENEAMINO] IMIDAZOLE-4-CARBOXAMIDE ISOMERASE"/>
    <property type="match status" value="1"/>
</dbReference>
<keyword evidence="14" id="KW-1185">Reference proteome</keyword>
<dbReference type="FunFam" id="3.20.20.70:FF:000110">
    <property type="entry name" value="1-(5-phosphoribosyl)-5-[(5-phosphoribosylamino)methylideneamino] imidazole-4-carboxamide isomerase, chloroplastic"/>
    <property type="match status" value="1"/>
</dbReference>
<dbReference type="InterPro" id="IPR011060">
    <property type="entry name" value="RibuloseP-bd_barrel"/>
</dbReference>
<evidence type="ECO:0000313" key="14">
    <source>
        <dbReference type="Proteomes" id="UP000036987"/>
    </source>
</evidence>
<comment type="pathway">
    <text evidence="2 12">Amino-acid biosynthesis; L-histidine biosynthesis; L-histidine from 5-phospho-alpha-D-ribose 1-diphosphate: step 4/9.</text>
</comment>
<dbReference type="InterPro" id="IPR011858">
    <property type="entry name" value="His6/HISN3"/>
</dbReference>
<dbReference type="Pfam" id="PF00977">
    <property type="entry name" value="His_biosynth"/>
    <property type="match status" value="1"/>
</dbReference>
<dbReference type="EC" id="5.3.1.16" evidence="4 12"/>
<dbReference type="PANTHER" id="PTHR43090">
    <property type="entry name" value="1-(5-PHOSPHORIBOSYL)-5-[(5-PHOSPHORIBOSYLAMINO)METHYLIDENEAMINO] IMIDAZOLE-4-CARBOXAMIDE ISOMERASE"/>
    <property type="match status" value="1"/>
</dbReference>
<dbReference type="STRING" id="29655.A0A0K9NUJ8"/>
<name>A0A0K9NUJ8_ZOSMR</name>
<evidence type="ECO:0000256" key="5">
    <source>
        <dbReference type="ARBA" id="ARBA00022605"/>
    </source>
</evidence>
<dbReference type="Gene3D" id="3.20.20.70">
    <property type="entry name" value="Aldolase class I"/>
    <property type="match status" value="1"/>
</dbReference>
<evidence type="ECO:0000256" key="7">
    <source>
        <dbReference type="ARBA" id="ARBA00023102"/>
    </source>
</evidence>
<evidence type="ECO:0000256" key="10">
    <source>
        <dbReference type="ARBA" id="ARBA00093606"/>
    </source>
</evidence>
<evidence type="ECO:0000256" key="3">
    <source>
        <dbReference type="ARBA" id="ARBA00009667"/>
    </source>
</evidence>
<evidence type="ECO:0000256" key="4">
    <source>
        <dbReference type="ARBA" id="ARBA00012550"/>
    </source>
</evidence>
<evidence type="ECO:0000256" key="11">
    <source>
        <dbReference type="RuleBase" id="RU003657"/>
    </source>
</evidence>
<accession>A0A0K9NUJ8</accession>
<comment type="subcellular location">
    <subcellularLocation>
        <location evidence="12">Plastid</location>
        <location evidence="12">Chloroplast</location>
    </subcellularLocation>
</comment>
<evidence type="ECO:0000256" key="8">
    <source>
        <dbReference type="ARBA" id="ARBA00023235"/>
    </source>
</evidence>
<sequence>MIYSLRSFSPYSHLSPKTINHLRRCSGLNPNVRHKGRNFFELIVCSTGFRPCIDIHKGKVKQIIGSSLKDNNEDYSSLITNYESTMSASQFAELYKQHGITGGHVIMLDAGEESKYAAMKALQSFPGGLQVGGGINAKNASTYIEVGASHVIVTSYIFIDGKLILDRLKDLVYAVGKERLVLDLSCRKKNGKYAIVTNRWQKFTDVFLDESIDHFAKYADELLIHGVDVEGKRLGIDEELVALLGRLSTIPVTYAGGVTTMEDLELIKCIGMGHVDVTVGSSLDIFGGNLPLKDVVEWHNKNKMIHS</sequence>
<dbReference type="InterPro" id="IPR013785">
    <property type="entry name" value="Aldolase_TIM"/>
</dbReference>
<dbReference type="OrthoDB" id="446074at2759"/>
<dbReference type="NCBIfam" id="TIGR02129">
    <property type="entry name" value="hisA_euk"/>
    <property type="match status" value="1"/>
</dbReference>
<comment type="similarity">
    <text evidence="3 11">Belongs to the HisA/HisF family.</text>
</comment>
<dbReference type="GO" id="GO:0000105">
    <property type="term" value="P:L-histidine biosynthetic process"/>
    <property type="evidence" value="ECO:0000318"/>
    <property type="project" value="GO_Central"/>
</dbReference>
<keyword evidence="12" id="KW-0150">Chloroplast</keyword>
<dbReference type="SUPFAM" id="SSF51366">
    <property type="entry name" value="Ribulose-phoshate binding barrel"/>
    <property type="match status" value="1"/>
</dbReference>
<evidence type="ECO:0000313" key="13">
    <source>
        <dbReference type="EMBL" id="KMZ60308.1"/>
    </source>
</evidence>
<evidence type="ECO:0000256" key="6">
    <source>
        <dbReference type="ARBA" id="ARBA00023053"/>
    </source>
</evidence>
<evidence type="ECO:0000256" key="1">
    <source>
        <dbReference type="ARBA" id="ARBA00001959"/>
    </source>
</evidence>
<dbReference type="CDD" id="cd04723">
    <property type="entry name" value="HisA_HisF"/>
    <property type="match status" value="1"/>
</dbReference>
<proteinExistence type="inferred from homology"/>
<evidence type="ECO:0000256" key="2">
    <source>
        <dbReference type="ARBA" id="ARBA00005133"/>
    </source>
</evidence>
<dbReference type="InterPro" id="IPR044524">
    <property type="entry name" value="Isoase_HisA-like"/>
</dbReference>
<reference evidence="14" key="1">
    <citation type="journal article" date="2016" name="Nature">
        <title>The genome of the seagrass Zostera marina reveals angiosperm adaptation to the sea.</title>
        <authorList>
            <person name="Olsen J.L."/>
            <person name="Rouze P."/>
            <person name="Verhelst B."/>
            <person name="Lin Y.-C."/>
            <person name="Bayer T."/>
            <person name="Collen J."/>
            <person name="Dattolo E."/>
            <person name="De Paoli E."/>
            <person name="Dittami S."/>
            <person name="Maumus F."/>
            <person name="Michel G."/>
            <person name="Kersting A."/>
            <person name="Lauritano C."/>
            <person name="Lohaus R."/>
            <person name="Toepel M."/>
            <person name="Tonon T."/>
            <person name="Vanneste K."/>
            <person name="Amirebrahimi M."/>
            <person name="Brakel J."/>
            <person name="Bostroem C."/>
            <person name="Chovatia M."/>
            <person name="Grimwood J."/>
            <person name="Jenkins J.W."/>
            <person name="Jueterbock A."/>
            <person name="Mraz A."/>
            <person name="Stam W.T."/>
            <person name="Tice H."/>
            <person name="Bornberg-Bauer E."/>
            <person name="Green P.J."/>
            <person name="Pearson G.A."/>
            <person name="Procaccini G."/>
            <person name="Duarte C.M."/>
            <person name="Schmutz J."/>
            <person name="Reusch T.B.H."/>
            <person name="Van de Peer Y."/>
        </authorList>
    </citation>
    <scope>NUCLEOTIDE SEQUENCE [LARGE SCALE GENOMIC DNA]</scope>
    <source>
        <strain evidence="14">cv. Finnish</strain>
    </source>
</reference>
<organism evidence="13 14">
    <name type="scientific">Zostera marina</name>
    <name type="common">Eelgrass</name>
    <dbReference type="NCBI Taxonomy" id="29655"/>
    <lineage>
        <taxon>Eukaryota</taxon>
        <taxon>Viridiplantae</taxon>
        <taxon>Streptophyta</taxon>
        <taxon>Embryophyta</taxon>
        <taxon>Tracheophyta</taxon>
        <taxon>Spermatophyta</taxon>
        <taxon>Magnoliopsida</taxon>
        <taxon>Liliopsida</taxon>
        <taxon>Zosteraceae</taxon>
        <taxon>Zostera</taxon>
    </lineage>
</organism>
<gene>
    <name evidence="13" type="ORF">ZOSMA_5G01750</name>
</gene>
<keyword evidence="6" id="KW-0915">Sodium</keyword>